<feature type="compositionally biased region" description="Polar residues" evidence="1">
    <location>
        <begin position="1175"/>
        <end position="1188"/>
    </location>
</feature>
<evidence type="ECO:0000259" key="2">
    <source>
        <dbReference type="Pfam" id="PF13731"/>
    </source>
</evidence>
<dbReference type="InterPro" id="IPR027994">
    <property type="entry name" value="WxL_dom"/>
</dbReference>
<dbReference type="EMBL" id="AP025635">
    <property type="protein sequence ID" value="BDG68866.1"/>
    <property type="molecule type" value="Genomic_DNA"/>
</dbReference>
<reference evidence="3 4" key="1">
    <citation type="submission" date="2022-03" db="EMBL/GenBank/DDBJ databases">
        <title>Complete genome sequence of Enterococcus innesii DB-1.</title>
        <authorList>
            <person name="Fukuda D."/>
            <person name="Nolasco-Hipolito C."/>
        </authorList>
    </citation>
    <scope>NUCLEOTIDE SEQUENCE [LARGE SCALE GENOMIC DNA]</scope>
    <source>
        <strain evidence="3 4">DB-1</strain>
    </source>
</reference>
<evidence type="ECO:0000256" key="1">
    <source>
        <dbReference type="SAM" id="MobiDB-lite"/>
    </source>
</evidence>
<dbReference type="Proteomes" id="UP000831692">
    <property type="component" value="Chromosome"/>
</dbReference>
<dbReference type="Pfam" id="PF20585">
    <property type="entry name" value="Pectate_lyase_5"/>
    <property type="match status" value="1"/>
</dbReference>
<proteinExistence type="predicted"/>
<feature type="domain" description="WxL" evidence="2">
    <location>
        <begin position="1202"/>
        <end position="1411"/>
    </location>
</feature>
<protein>
    <recommendedName>
        <fullName evidence="2">WxL domain-containing protein</fullName>
    </recommendedName>
</protein>
<keyword evidence="4" id="KW-1185">Reference proteome</keyword>
<evidence type="ECO:0000313" key="3">
    <source>
        <dbReference type="EMBL" id="BDG68866.1"/>
    </source>
</evidence>
<feature type="compositionally biased region" description="Basic and acidic residues" evidence="1">
    <location>
        <begin position="159"/>
        <end position="174"/>
    </location>
</feature>
<dbReference type="Pfam" id="PF13731">
    <property type="entry name" value="WxL"/>
    <property type="match status" value="1"/>
</dbReference>
<name>A0ABM7XUP2_9ENTE</name>
<dbReference type="GeneID" id="83458431"/>
<sequence length="1412" mass="151828">MKKKSLEHLLQWSLILMLICLPNEPFLIAFAETGESELVQTLEESSLLEEIGTRSLLPQATFEFKQPRFSGTLGNPLLLELVSDLAVEEVVLELPPELEVLTEEQPSEKTVIKKDTNHWQIKTSQRQQSFAVPIIAKQTGRFVVTSGGAEALVEIKAANDSKEDTQEDTQKEVVETGTLASQGTDTGVSEQSGSSIESPQDFLEEAASDARSSSFDGSVVEVASMAEFMSALQNPTVSIISLQADLTQSANNVMNINRSIMIQGNGHTLTFNNNNAYFRLTTVNEETTFRLENLSYHKTGNTALIQTTNILSRDWVVEVANVEEVATNRSPFILAREAKVHFTGGINRFEAMTMDSDTLFNLKEVEASNQAQVIINKPNMWIFYTAPDISDPRLLIDEGAQVTIVTQQGAANTIDLRGDNGKVILDHNAHLDIQSPGAATNATNEANNALILSGKNPTFIAAENAVFSINVTERKRGLALTGDQPELSIQSRADVSIKTVNANAILLNGGTPSMTITGDRTFLRVTNEFAAEANAIDIRGDNGAFSISEEGSLFIQSQGATIEASNNQNNAIMMSGANPKMIVSEAAFVQIEATQRRRGLFLTGDNPHLVIQSGSKANLTAGNANALRVDGKNADVTITGQDTHVSISSKITAAEGAASFVLTTPANASESGVLMVSDSAVLEVESIDSSAINVTSLGFTFEVQSNGKLITSSQYANGDHATIRFLYYGLVTFHVTDGGTVNVFKTGGSAPLIRIPSGGNSFEISDGGIVDLYNPGTGTPSDGNVAGGNQGIFYARGIYENGSENNFSIVGVNSKFMCVAKSGPGIDMHTYFNSTIYVEQGYFQVEGHTSTPNGGVFRSGNLSVILNDPVFFDFRNERFDGGNIFSVSNLSTLTATNSDLAVWRNGSNLSGDPDLNFPTLDFAFSGTDFGTLGVTNQPDILNLETFGDKGLTNYSRVSSNNARWAIADALRVPTNADKKIHGRVSIPVGFDGTRPAWDNEAKVTVEIETTAGHKERVTASTVGHTEENPGISIYGEEAQGGVFEISLAAPLEAGTTVRIVAVELTSGELTEGALNLILVGPVEVFPIIPPTPAVVSSLTLLEESTELHGYTEDREVQISATHNGVWFNTEMADIDENGRFIIDLSSRQLKDGDEIQVFLKDSVGSAKAAGVQHPPVTNDQTGNQNPPSELSFRDAVFPAATTIKIVKSGPFPPVDPLEPEMEVEPDNPPLLPDNQGMISLDFVSQFQFGQVPIRSTKGTYYALPQQISQEGTSDTADRPNYVQITDQRKLLAETSWRLAATFDSQGFRNEDNDHLIGAQINLHNQYLATASTNADANMPELAVADDGTITLLPGEAQLLLTGGSRSTGTWIYRFGDQETAATSVELEVPAGANPKTGRYRATIEWSLSSVPE</sequence>
<feature type="region of interest" description="Disordered" evidence="1">
    <location>
        <begin position="1169"/>
        <end position="1189"/>
    </location>
</feature>
<gene>
    <name evidence="3" type="ORF">ENLAB_24300</name>
</gene>
<dbReference type="RefSeq" id="WP_244351322.1">
    <property type="nucleotide sequence ID" value="NZ_AP025635.1"/>
</dbReference>
<feature type="region of interest" description="Disordered" evidence="1">
    <location>
        <begin position="159"/>
        <end position="208"/>
    </location>
</feature>
<dbReference type="InterPro" id="IPR046776">
    <property type="entry name" value="Pectate_lyase_5"/>
</dbReference>
<evidence type="ECO:0000313" key="4">
    <source>
        <dbReference type="Proteomes" id="UP000831692"/>
    </source>
</evidence>
<organism evidence="3 4">
    <name type="scientific">Enterococcus innesii</name>
    <dbReference type="NCBI Taxonomy" id="2839759"/>
    <lineage>
        <taxon>Bacteria</taxon>
        <taxon>Bacillati</taxon>
        <taxon>Bacillota</taxon>
        <taxon>Bacilli</taxon>
        <taxon>Lactobacillales</taxon>
        <taxon>Enterococcaceae</taxon>
        <taxon>Enterococcus</taxon>
    </lineage>
</organism>
<accession>A0ABM7XUP2</accession>
<feature type="compositionally biased region" description="Polar residues" evidence="1">
    <location>
        <begin position="178"/>
        <end position="198"/>
    </location>
</feature>